<organism evidence="7 8">
    <name type="scientific">Micavibrio aeruginosavorus (strain ARL-13)</name>
    <dbReference type="NCBI Taxonomy" id="856793"/>
    <lineage>
        <taxon>Bacteria</taxon>
        <taxon>Pseudomonadati</taxon>
        <taxon>Bdellovibrionota</taxon>
        <taxon>Bdellovibrionia</taxon>
        <taxon>Bdellovibrionales</taxon>
        <taxon>Pseudobdellovibrionaceae</taxon>
        <taxon>Micavibrio</taxon>
    </lineage>
</organism>
<accession>G2KLV4</accession>
<dbReference type="PANTHER" id="PTHR43104">
    <property type="entry name" value="L-2-HYDROXYGLUTARATE DEHYDROGENASE, MITOCHONDRIAL"/>
    <property type="match status" value="1"/>
</dbReference>
<evidence type="ECO:0000256" key="1">
    <source>
        <dbReference type="ARBA" id="ARBA00001974"/>
    </source>
</evidence>
<evidence type="ECO:0000313" key="7">
    <source>
        <dbReference type="EMBL" id="AEP09333.1"/>
    </source>
</evidence>
<evidence type="ECO:0000256" key="3">
    <source>
        <dbReference type="ARBA" id="ARBA00022827"/>
    </source>
</evidence>
<dbReference type="Pfam" id="PF01266">
    <property type="entry name" value="DAO"/>
    <property type="match status" value="1"/>
</dbReference>
<comment type="similarity">
    <text evidence="5">Belongs to the L2HGDH family.</text>
</comment>
<dbReference type="Gene3D" id="3.30.9.10">
    <property type="entry name" value="D-Amino Acid Oxidase, subunit A, domain 2"/>
    <property type="match status" value="1"/>
</dbReference>
<dbReference type="AlphaFoldDB" id="G2KLV4"/>
<name>G2KLV4_MICAA</name>
<dbReference type="STRING" id="856793.MICA_1003"/>
<sequence>MEKIDTLIIGAGVVGLAVGRALSLAGREVVVAESEAMVGSITSARNSGVIHAGIYYPTGSNKARLCVRGKDLLYAYAKDRHVPYKNCGKMIVACVPEDFAKIENICARAKANGVHDLSPLTRDEALAMEPELACLGGVLSPSTGIIDIHILMQEFQTDIENNGGFVALHNGIIGGNITANGIVIELQDAEPILAKTVINAAGLSAQSVARTMNGLDESTIPQRYVAKGNYFSVSGAAPFSRLVYPVPVPGGLGAHFTMNIAGESQFGPDVEWLENDGKNFNYTVDPAREPSFRESVRRYWPGVMNRELIPSYSGIRPKLVGPGQPDGDFVIQGPDVHGIIGLVNLYGIESPGLTSSMAIAEDVVRLLSQ</sequence>
<gene>
    <name evidence="7" type="ordered locus">MICA_1003</name>
</gene>
<dbReference type="Gene3D" id="3.50.50.60">
    <property type="entry name" value="FAD/NAD(P)-binding domain"/>
    <property type="match status" value="1"/>
</dbReference>
<dbReference type="InterPro" id="IPR036188">
    <property type="entry name" value="FAD/NAD-bd_sf"/>
</dbReference>
<feature type="domain" description="FAD dependent oxidoreductase" evidence="6">
    <location>
        <begin position="5"/>
        <end position="365"/>
    </location>
</feature>
<comment type="cofactor">
    <cofactor evidence="1">
        <name>FAD</name>
        <dbReference type="ChEBI" id="CHEBI:57692"/>
    </cofactor>
</comment>
<keyword evidence="8" id="KW-1185">Reference proteome</keyword>
<protein>
    <submittedName>
        <fullName evidence="7">Putative conserved exported protein</fullName>
    </submittedName>
</protein>
<dbReference type="GO" id="GO:0047545">
    <property type="term" value="F:(S)-2-hydroxyglutarate dehydrogenase activity"/>
    <property type="evidence" value="ECO:0007669"/>
    <property type="project" value="TreeGrafter"/>
</dbReference>
<evidence type="ECO:0000313" key="8">
    <source>
        <dbReference type="Proteomes" id="UP000009286"/>
    </source>
</evidence>
<dbReference type="SUPFAM" id="SSF51905">
    <property type="entry name" value="FAD/NAD(P)-binding domain"/>
    <property type="match status" value="1"/>
</dbReference>
<dbReference type="RefSeq" id="WP_014102556.1">
    <property type="nucleotide sequence ID" value="NC_016026.1"/>
</dbReference>
<dbReference type="KEGG" id="mai:MICA_1003"/>
<dbReference type="EMBL" id="CP002382">
    <property type="protein sequence ID" value="AEP09333.1"/>
    <property type="molecule type" value="Genomic_DNA"/>
</dbReference>
<evidence type="ECO:0000256" key="2">
    <source>
        <dbReference type="ARBA" id="ARBA00022630"/>
    </source>
</evidence>
<keyword evidence="2" id="KW-0285">Flavoprotein</keyword>
<proteinExistence type="inferred from homology"/>
<dbReference type="eggNOG" id="COG0579">
    <property type="taxonomic scope" value="Bacteria"/>
</dbReference>
<reference evidence="7 8" key="1">
    <citation type="journal article" date="2011" name="BMC Genomics">
        <title>Genomic insights into an obligate epibiotic bacterial predator: Micavibrio aeruginosavorus ARL-13.</title>
        <authorList>
            <person name="Wang Z."/>
            <person name="Kadouri D."/>
            <person name="Wu M."/>
        </authorList>
    </citation>
    <scope>NUCLEOTIDE SEQUENCE [LARGE SCALE GENOMIC DNA]</scope>
    <source>
        <strain evidence="7 8">ARL-13</strain>
    </source>
</reference>
<dbReference type="HOGENOM" id="CLU_024775_1_1_5"/>
<keyword evidence="4" id="KW-0560">Oxidoreductase</keyword>
<evidence type="ECO:0000259" key="6">
    <source>
        <dbReference type="Pfam" id="PF01266"/>
    </source>
</evidence>
<dbReference type="Proteomes" id="UP000009286">
    <property type="component" value="Chromosome"/>
</dbReference>
<evidence type="ECO:0000256" key="5">
    <source>
        <dbReference type="ARBA" id="ARBA00037941"/>
    </source>
</evidence>
<dbReference type="OrthoDB" id="9801699at2"/>
<evidence type="ECO:0000256" key="4">
    <source>
        <dbReference type="ARBA" id="ARBA00023002"/>
    </source>
</evidence>
<keyword evidence="3" id="KW-0274">FAD</keyword>
<dbReference type="InterPro" id="IPR006076">
    <property type="entry name" value="FAD-dep_OxRdtase"/>
</dbReference>
<dbReference type="PANTHER" id="PTHR43104:SF4">
    <property type="entry name" value="L-2-HYDROXYGLUTARATE DEHYDROGENASE, MITOCHONDRIAL"/>
    <property type="match status" value="1"/>
</dbReference>